<protein>
    <submittedName>
        <fullName evidence="7">Aldo-keto reductase superfamily protein</fullName>
    </submittedName>
</protein>
<dbReference type="GO" id="GO:0016616">
    <property type="term" value="F:oxidoreductase activity, acting on the CH-OH group of donors, NAD or NADP as acceptor"/>
    <property type="evidence" value="ECO:0007669"/>
    <property type="project" value="UniProtKB-ARBA"/>
</dbReference>
<proteinExistence type="inferred from homology"/>
<feature type="binding site" evidence="4">
    <location>
        <position position="117"/>
    </location>
    <ligand>
        <name>substrate</name>
    </ligand>
</feature>
<dbReference type="AlphaFoldDB" id="A0AA91T1A2"/>
<keyword evidence="2" id="KW-0560">Oxidoreductase</keyword>
<dbReference type="InterPro" id="IPR018170">
    <property type="entry name" value="Aldo/ket_reductase_CS"/>
</dbReference>
<dbReference type="KEGG" id="clus:A9F13_11g01991"/>
<feature type="domain" description="NADP-dependent oxidoreductase" evidence="6">
    <location>
        <begin position="28"/>
        <end position="267"/>
    </location>
</feature>
<dbReference type="SUPFAM" id="SSF51430">
    <property type="entry name" value="NAD(P)-linked oxidoreductase"/>
    <property type="match status" value="1"/>
</dbReference>
<dbReference type="FunFam" id="3.20.20.100:FF:000015">
    <property type="entry name" value="Oxidoreductase, aldo/keto reductase family"/>
    <property type="match status" value="1"/>
</dbReference>
<dbReference type="PIRSF" id="PIRSF000097">
    <property type="entry name" value="AKR"/>
    <property type="match status" value="1"/>
</dbReference>
<dbReference type="Pfam" id="PF00248">
    <property type="entry name" value="Aldo_ket_red"/>
    <property type="match status" value="1"/>
</dbReference>
<dbReference type="InterPro" id="IPR036812">
    <property type="entry name" value="NAD(P)_OxRdtase_dom_sf"/>
</dbReference>
<dbReference type="PANTHER" id="PTHR43827:SF13">
    <property type="entry name" value="ALDO_KETO REDUCTASE FAMILY PROTEIN"/>
    <property type="match status" value="1"/>
</dbReference>
<accession>A0AA91T1A2</accession>
<comment type="caution">
    <text evidence="7">The sequence shown here is derived from an EMBL/GenBank/DDBJ whole genome shotgun (WGS) entry which is preliminary data.</text>
</comment>
<dbReference type="Proteomes" id="UP000195602">
    <property type="component" value="Unassembled WGS sequence"/>
</dbReference>
<organism evidence="7 8">
    <name type="scientific">Clavispora lusitaniae</name>
    <name type="common">Candida lusitaniae</name>
    <dbReference type="NCBI Taxonomy" id="36911"/>
    <lineage>
        <taxon>Eukaryota</taxon>
        <taxon>Fungi</taxon>
        <taxon>Dikarya</taxon>
        <taxon>Ascomycota</taxon>
        <taxon>Saccharomycotina</taxon>
        <taxon>Pichiomycetes</taxon>
        <taxon>Metschnikowiaceae</taxon>
        <taxon>Clavispora</taxon>
    </lineage>
</organism>
<evidence type="ECO:0000256" key="5">
    <source>
        <dbReference type="PIRSR" id="PIRSR000097-3"/>
    </source>
</evidence>
<feature type="active site" description="Proton donor" evidence="3">
    <location>
        <position position="53"/>
    </location>
</feature>
<sequence>MSFPVKQYIKLNNGISIPSIAMGVYLTPKNLASELVYNALNVGYRHLDCAEMYGNEKEVADGITSWLQDHKEFKREEIFYTTKIFDDHQGYQNAKAAIDDCLARVKSLGYIDLMLIHSPQTNKEDRLGTWKAMEEAVQAGKIKSIGVSNYGVHHLQELLLWKELKIKPVVNQVELHPWMMRTEIVNFCRVNRIELEAYCPLARGRMMDDPFLKQMAKKYNKTPAQILIRWSLQEGFIPLPKTANKNRAVENISVFDFKISPDDVEALSHPEAYERVGGWDPVHYRG</sequence>
<evidence type="ECO:0000256" key="3">
    <source>
        <dbReference type="PIRSR" id="PIRSR000097-1"/>
    </source>
</evidence>
<evidence type="ECO:0000259" key="6">
    <source>
        <dbReference type="Pfam" id="PF00248"/>
    </source>
</evidence>
<reference evidence="7 8" key="1">
    <citation type="submission" date="2017-04" db="EMBL/GenBank/DDBJ databases">
        <title>Draft genome of the yeast Clavispora lusitaniae type strain CBS 6936.</title>
        <authorList>
            <person name="Durrens P."/>
            <person name="Klopp C."/>
            <person name="Biteau N."/>
            <person name="Fitton-Ouhabi V."/>
            <person name="Dementhon K."/>
            <person name="Accoceberry I."/>
            <person name="Sherman D.J."/>
            <person name="Noel T."/>
        </authorList>
    </citation>
    <scope>NUCLEOTIDE SEQUENCE [LARGE SCALE GENOMIC DNA]</scope>
    <source>
        <strain evidence="7 8">CBS 6936</strain>
    </source>
</reference>
<evidence type="ECO:0000256" key="4">
    <source>
        <dbReference type="PIRSR" id="PIRSR000097-2"/>
    </source>
</evidence>
<name>A0AA91T1A2_CLALS</name>
<dbReference type="InterPro" id="IPR020471">
    <property type="entry name" value="AKR"/>
</dbReference>
<comment type="similarity">
    <text evidence="1">Belongs to the aldo/keto reductase family.</text>
</comment>
<feature type="site" description="Lowers pKa of active site Tyr" evidence="5">
    <location>
        <position position="83"/>
    </location>
</feature>
<dbReference type="PRINTS" id="PR00069">
    <property type="entry name" value="ALDKETRDTASE"/>
</dbReference>
<dbReference type="OMA" id="MYRNEKP"/>
<gene>
    <name evidence="7" type="ORF">A9F13_11g01991</name>
</gene>
<dbReference type="PROSITE" id="PS00062">
    <property type="entry name" value="ALDOKETO_REDUCTASE_2"/>
    <property type="match status" value="1"/>
</dbReference>
<dbReference type="PANTHER" id="PTHR43827">
    <property type="entry name" value="2,5-DIKETO-D-GLUCONIC ACID REDUCTASE"/>
    <property type="match status" value="1"/>
</dbReference>
<evidence type="ECO:0000313" key="8">
    <source>
        <dbReference type="Proteomes" id="UP000195602"/>
    </source>
</evidence>
<evidence type="ECO:0000256" key="1">
    <source>
        <dbReference type="ARBA" id="ARBA00007905"/>
    </source>
</evidence>
<evidence type="ECO:0000313" key="7">
    <source>
        <dbReference type="EMBL" id="OVF07846.1"/>
    </source>
</evidence>
<dbReference type="CDD" id="cd19071">
    <property type="entry name" value="AKR_AKR1-5-like"/>
    <property type="match status" value="1"/>
</dbReference>
<evidence type="ECO:0000256" key="2">
    <source>
        <dbReference type="ARBA" id="ARBA00023002"/>
    </source>
</evidence>
<dbReference type="InterPro" id="IPR023210">
    <property type="entry name" value="NADP_OxRdtase_dom"/>
</dbReference>
<dbReference type="Gene3D" id="3.20.20.100">
    <property type="entry name" value="NADP-dependent oxidoreductase domain"/>
    <property type="match status" value="1"/>
</dbReference>
<dbReference type="EMBL" id="LYUB02000011">
    <property type="protein sequence ID" value="OVF07846.1"/>
    <property type="molecule type" value="Genomic_DNA"/>
</dbReference>